<evidence type="ECO:0000313" key="7">
    <source>
        <dbReference type="Proteomes" id="UP000501122"/>
    </source>
</evidence>
<evidence type="ECO:0000256" key="4">
    <source>
        <dbReference type="ARBA" id="ARBA00038652"/>
    </source>
</evidence>
<dbReference type="Gene3D" id="3.90.220.20">
    <property type="entry name" value="DNA methylase specificity domains"/>
    <property type="match status" value="2"/>
</dbReference>
<evidence type="ECO:0000256" key="3">
    <source>
        <dbReference type="ARBA" id="ARBA00023125"/>
    </source>
</evidence>
<name>A0AAE7C1C8_9STAP</name>
<dbReference type="AlphaFoldDB" id="A0AAE7C1C8"/>
<proteinExistence type="inferred from homology"/>
<dbReference type="Proteomes" id="UP000501122">
    <property type="component" value="Chromosome"/>
</dbReference>
<feature type="domain" description="Type I restriction modification DNA specificity" evidence="5">
    <location>
        <begin position="35"/>
        <end position="219"/>
    </location>
</feature>
<comment type="subunit">
    <text evidence="4">The methyltransferase is composed of M and S polypeptides.</text>
</comment>
<dbReference type="GO" id="GO:0003677">
    <property type="term" value="F:DNA binding"/>
    <property type="evidence" value="ECO:0007669"/>
    <property type="project" value="UniProtKB-KW"/>
</dbReference>
<organism evidence="6 7">
    <name type="scientific">Macrococcoides canis</name>
    <dbReference type="NCBI Taxonomy" id="1855823"/>
    <lineage>
        <taxon>Bacteria</taxon>
        <taxon>Bacillati</taxon>
        <taxon>Bacillota</taxon>
        <taxon>Bacilli</taxon>
        <taxon>Bacillales</taxon>
        <taxon>Staphylococcaceae</taxon>
        <taxon>Macrococcoides</taxon>
    </lineage>
</organism>
<sequence>MSKFHLILKDHSSYYEKFADGTLKSIQDEIPFEIPKGWEWASLGQITSPNSLNDGDWILSKNMTLLEEIKIVQLGHIGYGEYKNKSYKYISEETFIELNCTEIEKDYILINRLLGDVMYTCKLPEIKGKKITSVDVCWIMPSESKYNSDYLLYLLMSPYFQEKVFKLATGTTRLRISKGNLIKIIIPFPPINYQNKMVEKIKELFNIIDSIKQNKESLELIKKKVNVKSLNLALQGKLVPQDPKDEPASVLLEKIKEEKEKLILEGKIKRNKKESTILRRGESYYELLDGEEKDITDEIPYSIPSNWEWTRLSSLILPQKKIKPELNFSYIDISSIDNINHIIKESKYIQDKIPVRATNLLEKNDIVFSLVRPYLKNIAIVPQEYHHAIGTSGFFVIKINNNYIKSGYLIKVLTTDSFIDRLTLHMKGDNSPSVTNTDFLEMMIPIPPLKEQEKIIELLNKC</sequence>
<dbReference type="GO" id="GO:0009307">
    <property type="term" value="P:DNA restriction-modification system"/>
    <property type="evidence" value="ECO:0007669"/>
    <property type="project" value="UniProtKB-KW"/>
</dbReference>
<dbReference type="REBASE" id="394646">
    <property type="entry name" value="S2.Mca76AORF10860P"/>
</dbReference>
<feature type="domain" description="Type I restriction modification DNA specificity" evidence="5">
    <location>
        <begin position="317"/>
        <end position="460"/>
    </location>
</feature>
<evidence type="ECO:0000313" key="6">
    <source>
        <dbReference type="EMBL" id="QIH79139.1"/>
    </source>
</evidence>
<gene>
    <name evidence="6" type="ORF">GTN30_10845</name>
</gene>
<dbReference type="SUPFAM" id="SSF116734">
    <property type="entry name" value="DNA methylase specificity domain"/>
    <property type="match status" value="2"/>
</dbReference>
<protein>
    <recommendedName>
        <fullName evidence="5">Type I restriction modification DNA specificity domain-containing protein</fullName>
    </recommendedName>
</protein>
<keyword evidence="3" id="KW-0238">DNA-binding</keyword>
<dbReference type="InterPro" id="IPR000055">
    <property type="entry name" value="Restrct_endonuc_typeI_TRD"/>
</dbReference>
<comment type="similarity">
    <text evidence="1">Belongs to the type-I restriction system S methylase family.</text>
</comment>
<dbReference type="InterPro" id="IPR044946">
    <property type="entry name" value="Restrct_endonuc_typeI_TRD_sf"/>
</dbReference>
<dbReference type="InterPro" id="IPR051212">
    <property type="entry name" value="Type-I_RE_S_subunit"/>
</dbReference>
<dbReference type="PANTHER" id="PTHR43140:SF1">
    <property type="entry name" value="TYPE I RESTRICTION ENZYME ECOKI SPECIFICITY SUBUNIT"/>
    <property type="match status" value="1"/>
</dbReference>
<evidence type="ECO:0000256" key="2">
    <source>
        <dbReference type="ARBA" id="ARBA00022747"/>
    </source>
</evidence>
<dbReference type="Pfam" id="PF01420">
    <property type="entry name" value="Methylase_S"/>
    <property type="match status" value="2"/>
</dbReference>
<evidence type="ECO:0000256" key="1">
    <source>
        <dbReference type="ARBA" id="ARBA00010923"/>
    </source>
</evidence>
<dbReference type="EMBL" id="CP047363">
    <property type="protein sequence ID" value="QIH79139.1"/>
    <property type="molecule type" value="Genomic_DNA"/>
</dbReference>
<reference evidence="6" key="1">
    <citation type="journal article" date="2020" name="Antimicrob. Agents Chemother.">
        <title>The novel macrolide resistance genes mef(D), msr(F) and msr(H) are present on resistance islands in Macrococcus canis, Macrococcus caseolyticus and Staphylococcus aureus.</title>
        <authorList>
            <person name="Schwendener S."/>
            <person name="Dona V."/>
            <person name="Perreten V."/>
        </authorList>
    </citation>
    <scope>NUCLEOTIDE SEQUENCE</scope>
    <source>
        <strain evidence="6">Epi0076A</strain>
    </source>
</reference>
<accession>A0AAE7C1C8</accession>
<evidence type="ECO:0000259" key="5">
    <source>
        <dbReference type="Pfam" id="PF01420"/>
    </source>
</evidence>
<dbReference type="PANTHER" id="PTHR43140">
    <property type="entry name" value="TYPE-1 RESTRICTION ENZYME ECOKI SPECIFICITY PROTEIN"/>
    <property type="match status" value="1"/>
</dbReference>
<dbReference type="RefSeq" id="WP_164953851.1">
    <property type="nucleotide sequence ID" value="NZ_CP047363.1"/>
</dbReference>
<keyword evidence="2" id="KW-0680">Restriction system</keyword>